<dbReference type="Proteomes" id="UP000887580">
    <property type="component" value="Unplaced"/>
</dbReference>
<sequence length="403" mass="45917">MSHDIETAAQNVEKAHSIIVEANQRIQELDIQVHQNVSDFLEAFKQKIKENRRNKVNIKNGMDEVFKLHKKAIEVQKEKIEVCKEAYDNVDKEVNEFDVKLQRYYDNKERAKSSDSSLARLAVLTRRRRKKKRRNAHGPQREGKVRDSVEVEAPPVAPEFVADPSEPRYCYCQRVAFGRMVACDGEGCHFEWFHFVCVGLTDDPVAEWFCDDCKAKNEANIKRKYVSKTPKQRTVESYLSPIKKKINPRKSLSELKRENMEAQKKESLSPIKEIKTPKAISPKKNIIISKTPGKSIKSQTPKKVLASAIKSPKSTSKKTGRAVARRQLFNESATPKRRIENPTVSPVKIAIKPIKISINIRSPPNNSTNRPTTDAKKATPKTPPLSPKKLRSASASLRRSSRR</sequence>
<evidence type="ECO:0000313" key="1">
    <source>
        <dbReference type="Proteomes" id="UP000887580"/>
    </source>
</evidence>
<proteinExistence type="predicted"/>
<dbReference type="WBParaSite" id="PS1159_v2.g4790.t1">
    <property type="protein sequence ID" value="PS1159_v2.g4790.t1"/>
    <property type="gene ID" value="PS1159_v2.g4790"/>
</dbReference>
<reference evidence="2" key="1">
    <citation type="submission" date="2022-11" db="UniProtKB">
        <authorList>
            <consortium name="WormBaseParasite"/>
        </authorList>
    </citation>
    <scope>IDENTIFICATION</scope>
</reference>
<name>A0AC35GG36_9BILA</name>
<evidence type="ECO:0000313" key="2">
    <source>
        <dbReference type="WBParaSite" id="PS1159_v2.g4790.t1"/>
    </source>
</evidence>
<accession>A0AC35GG36</accession>
<organism evidence="1 2">
    <name type="scientific">Panagrolaimus sp. PS1159</name>
    <dbReference type="NCBI Taxonomy" id="55785"/>
    <lineage>
        <taxon>Eukaryota</taxon>
        <taxon>Metazoa</taxon>
        <taxon>Ecdysozoa</taxon>
        <taxon>Nematoda</taxon>
        <taxon>Chromadorea</taxon>
        <taxon>Rhabditida</taxon>
        <taxon>Tylenchina</taxon>
        <taxon>Panagrolaimomorpha</taxon>
        <taxon>Panagrolaimoidea</taxon>
        <taxon>Panagrolaimidae</taxon>
        <taxon>Panagrolaimus</taxon>
    </lineage>
</organism>
<protein>
    <submittedName>
        <fullName evidence="2">Inhibitor of growth protein</fullName>
    </submittedName>
</protein>